<evidence type="ECO:0000256" key="1">
    <source>
        <dbReference type="SAM" id="MobiDB-lite"/>
    </source>
</evidence>
<name>A0A8H8DIQ2_9FUNG</name>
<gene>
    <name evidence="2" type="ORF">BJ554DRAFT_271</name>
</gene>
<dbReference type="OrthoDB" id="2277456at2759"/>
<dbReference type="InterPro" id="IPR024420">
    <property type="entry name" value="TRAPP_III_complex_Trs85"/>
</dbReference>
<feature type="non-terminal residue" evidence="2">
    <location>
        <position position="1"/>
    </location>
</feature>
<evidence type="ECO:0000313" key="3">
    <source>
        <dbReference type="Proteomes" id="UP000673691"/>
    </source>
</evidence>
<sequence>RRARLRRVPGAFDSGFADSGPRSRGAHLPATLKSVNRFRRPSAADHARARPNRGCNAASELAKNEAPLGRALFVDASGRGSPGPGAKTPTRPSTDNRKSSINYPKRSLSRDFVLRALSPRIAVVSSPDADVLCQENGLTNFCELLRPFGDRIDGKVTARDNQGLPLTLEPLFVRFVELSKLEAPDPDAVLRLMAQCVRKKFQTYDGPKYDSFRSKKDVNDQYLNCKD</sequence>
<dbReference type="GO" id="GO:1990072">
    <property type="term" value="C:TRAPPIII protein complex"/>
    <property type="evidence" value="ECO:0007669"/>
    <property type="project" value="TreeGrafter"/>
</dbReference>
<protein>
    <submittedName>
        <fullName evidence="2">Uncharacterized protein</fullName>
    </submittedName>
</protein>
<accession>A0A8H8DIQ2</accession>
<dbReference type="PANTHER" id="PTHR12975:SF6">
    <property type="entry name" value="TRAFFICKING PROTEIN PARTICLE COMPLEX SUBUNIT 8"/>
    <property type="match status" value="1"/>
</dbReference>
<comment type="caution">
    <text evidence="2">The sequence shown here is derived from an EMBL/GenBank/DDBJ whole genome shotgun (WGS) entry which is preliminary data.</text>
</comment>
<reference evidence="2 3" key="1">
    <citation type="journal article" name="Sci. Rep.">
        <title>Genome-scale phylogenetic analyses confirm Olpidium as the closest living zoosporic fungus to the non-flagellated, terrestrial fungi.</title>
        <authorList>
            <person name="Chang Y."/>
            <person name="Rochon D."/>
            <person name="Sekimoto S."/>
            <person name="Wang Y."/>
            <person name="Chovatia M."/>
            <person name="Sandor L."/>
            <person name="Salamov A."/>
            <person name="Grigoriev I.V."/>
            <person name="Stajich J.E."/>
            <person name="Spatafora J.W."/>
        </authorList>
    </citation>
    <scope>NUCLEOTIDE SEQUENCE [LARGE SCALE GENOMIC DNA]</scope>
    <source>
        <strain evidence="2">S191</strain>
    </source>
</reference>
<organism evidence="2 3">
    <name type="scientific">Olpidium bornovanus</name>
    <dbReference type="NCBI Taxonomy" id="278681"/>
    <lineage>
        <taxon>Eukaryota</taxon>
        <taxon>Fungi</taxon>
        <taxon>Fungi incertae sedis</taxon>
        <taxon>Olpidiomycota</taxon>
        <taxon>Olpidiomycotina</taxon>
        <taxon>Olpidiomycetes</taxon>
        <taxon>Olpidiales</taxon>
        <taxon>Olpidiaceae</taxon>
        <taxon>Olpidium</taxon>
    </lineage>
</organism>
<feature type="region of interest" description="Disordered" evidence="1">
    <location>
        <begin position="74"/>
        <end position="102"/>
    </location>
</feature>
<feature type="region of interest" description="Disordered" evidence="1">
    <location>
        <begin position="1"/>
        <end position="30"/>
    </location>
</feature>
<dbReference type="EMBL" id="JAEFCI010007003">
    <property type="protein sequence ID" value="KAG5459337.1"/>
    <property type="molecule type" value="Genomic_DNA"/>
</dbReference>
<keyword evidence="3" id="KW-1185">Reference proteome</keyword>
<dbReference type="Proteomes" id="UP000673691">
    <property type="component" value="Unassembled WGS sequence"/>
</dbReference>
<proteinExistence type="predicted"/>
<dbReference type="AlphaFoldDB" id="A0A8H8DIQ2"/>
<evidence type="ECO:0000313" key="2">
    <source>
        <dbReference type="EMBL" id="KAG5459337.1"/>
    </source>
</evidence>
<dbReference type="Pfam" id="PF12739">
    <property type="entry name" value="TRAPPC-Trs85"/>
    <property type="match status" value="1"/>
</dbReference>
<dbReference type="PANTHER" id="PTHR12975">
    <property type="entry name" value="TRANSPORT PROTEIN TRAPP"/>
    <property type="match status" value="1"/>
</dbReference>